<evidence type="ECO:0008006" key="3">
    <source>
        <dbReference type="Google" id="ProtNLM"/>
    </source>
</evidence>
<evidence type="ECO:0000313" key="2">
    <source>
        <dbReference type="Proteomes" id="UP000003566"/>
    </source>
</evidence>
<name>I9JI47_9BACE</name>
<sequence>MLSPNSRIVLTGFSRVNRNTEIEVANKSLLKIGRGVYIRSGVVLSVREGATLELGNGVFINRNTIITSRRSIIIEDGVTIGPNVCIYDHDHNVNNRVSIFFKMW</sequence>
<dbReference type="InterPro" id="IPR011004">
    <property type="entry name" value="Trimer_LpxA-like_sf"/>
</dbReference>
<evidence type="ECO:0000313" key="1">
    <source>
        <dbReference type="EMBL" id="EIY86459.1"/>
    </source>
</evidence>
<dbReference type="Gene3D" id="2.160.10.10">
    <property type="entry name" value="Hexapeptide repeat proteins"/>
    <property type="match status" value="1"/>
</dbReference>
<dbReference type="Proteomes" id="UP000003566">
    <property type="component" value="Unassembled WGS sequence"/>
</dbReference>
<dbReference type="EMBL" id="AGXE01000012">
    <property type="protein sequence ID" value="EIY86459.1"/>
    <property type="molecule type" value="Genomic_DNA"/>
</dbReference>
<dbReference type="SUPFAM" id="SSF51161">
    <property type="entry name" value="Trimeric LpxA-like enzymes"/>
    <property type="match status" value="1"/>
</dbReference>
<accession>I9JI47</accession>
<protein>
    <recommendedName>
        <fullName evidence="3">Acyltransferase</fullName>
    </recommendedName>
</protein>
<gene>
    <name evidence="1" type="ORF">HMPREF1074_01943</name>
</gene>
<comment type="caution">
    <text evidence="1">The sequence shown here is derived from an EMBL/GenBank/DDBJ whole genome shotgun (WGS) entry which is preliminary data.</text>
</comment>
<reference evidence="1 2" key="1">
    <citation type="submission" date="2012-02" db="EMBL/GenBank/DDBJ databases">
        <title>The Genome Sequence of Bacteroides xylanisolvens CL03T12C04.</title>
        <authorList>
            <consortium name="The Broad Institute Genome Sequencing Platform"/>
            <person name="Earl A."/>
            <person name="Ward D."/>
            <person name="Feldgarden M."/>
            <person name="Gevers D."/>
            <person name="Zitomersky N.L."/>
            <person name="Coyne M.J."/>
            <person name="Comstock L.E."/>
            <person name="Young S.K."/>
            <person name="Zeng Q."/>
            <person name="Gargeya S."/>
            <person name="Fitzgerald M."/>
            <person name="Haas B."/>
            <person name="Abouelleil A."/>
            <person name="Alvarado L."/>
            <person name="Arachchi H.M."/>
            <person name="Berlin A."/>
            <person name="Chapman S.B."/>
            <person name="Gearin G."/>
            <person name="Goldberg J."/>
            <person name="Griggs A."/>
            <person name="Gujja S."/>
            <person name="Hansen M."/>
            <person name="Heiman D."/>
            <person name="Howarth C."/>
            <person name="Larimer J."/>
            <person name="Lui A."/>
            <person name="MacDonald P.J.P."/>
            <person name="McCowen C."/>
            <person name="Montmayeur A."/>
            <person name="Murphy C."/>
            <person name="Neiman D."/>
            <person name="Pearson M."/>
            <person name="Priest M."/>
            <person name="Roberts A."/>
            <person name="Saif S."/>
            <person name="Shea T."/>
            <person name="Sisk P."/>
            <person name="Stolte C."/>
            <person name="Sykes S."/>
            <person name="Wortman J."/>
            <person name="Nusbaum C."/>
            <person name="Birren B."/>
        </authorList>
    </citation>
    <scope>NUCLEOTIDE SEQUENCE [LARGE SCALE GENOMIC DNA]</scope>
    <source>
        <strain evidence="1 2">CL03T12C04</strain>
    </source>
</reference>
<proteinExistence type="predicted"/>
<organism evidence="1 2">
    <name type="scientific">Bacteroides xylanisolvens CL03T12C04</name>
    <dbReference type="NCBI Taxonomy" id="997892"/>
    <lineage>
        <taxon>Bacteria</taxon>
        <taxon>Pseudomonadati</taxon>
        <taxon>Bacteroidota</taxon>
        <taxon>Bacteroidia</taxon>
        <taxon>Bacteroidales</taxon>
        <taxon>Bacteroidaceae</taxon>
        <taxon>Bacteroides</taxon>
    </lineage>
</organism>
<dbReference type="HOGENOM" id="CLU_2244650_0_0_10"/>
<dbReference type="AlphaFoldDB" id="I9JI47"/>